<dbReference type="Proteomes" id="UP000604046">
    <property type="component" value="Unassembled WGS sequence"/>
</dbReference>
<dbReference type="SUPFAM" id="SSF53187">
    <property type="entry name" value="Zn-dependent exopeptidases"/>
    <property type="match status" value="1"/>
</dbReference>
<dbReference type="Pfam" id="PF05013">
    <property type="entry name" value="FGase"/>
    <property type="match status" value="1"/>
</dbReference>
<keyword evidence="3" id="KW-1185">Reference proteome</keyword>
<proteinExistence type="predicted"/>
<name>A0A812PMZ6_9DINO</name>
<protein>
    <recommendedName>
        <fullName evidence="4">N-formylglutamate amidohydrolase</fullName>
    </recommendedName>
</protein>
<evidence type="ECO:0000256" key="1">
    <source>
        <dbReference type="SAM" id="MobiDB-lite"/>
    </source>
</evidence>
<comment type="caution">
    <text evidence="2">The sequence shown here is derived from an EMBL/GenBank/DDBJ whole genome shotgun (WGS) entry which is preliminary data.</text>
</comment>
<dbReference type="Gene3D" id="3.40.630.40">
    <property type="entry name" value="Zn-dependent exopeptidases"/>
    <property type="match status" value="1"/>
</dbReference>
<dbReference type="AlphaFoldDB" id="A0A812PMZ6"/>
<evidence type="ECO:0000313" key="2">
    <source>
        <dbReference type="EMBL" id="CAE7353851.1"/>
    </source>
</evidence>
<evidence type="ECO:0008006" key="4">
    <source>
        <dbReference type="Google" id="ProtNLM"/>
    </source>
</evidence>
<dbReference type="OrthoDB" id="411850at2759"/>
<feature type="region of interest" description="Disordered" evidence="1">
    <location>
        <begin position="1"/>
        <end position="22"/>
    </location>
</feature>
<dbReference type="InterPro" id="IPR007709">
    <property type="entry name" value="N-FG_amidohydro"/>
</dbReference>
<gene>
    <name evidence="2" type="ORF">SNAT2548_LOCUS18725</name>
</gene>
<organism evidence="2 3">
    <name type="scientific">Symbiodinium natans</name>
    <dbReference type="NCBI Taxonomy" id="878477"/>
    <lineage>
        <taxon>Eukaryota</taxon>
        <taxon>Sar</taxon>
        <taxon>Alveolata</taxon>
        <taxon>Dinophyceae</taxon>
        <taxon>Suessiales</taxon>
        <taxon>Symbiodiniaceae</taxon>
        <taxon>Symbiodinium</taxon>
    </lineage>
</organism>
<accession>A0A812PMZ6</accession>
<dbReference type="EMBL" id="CAJNDS010002154">
    <property type="protein sequence ID" value="CAE7353851.1"/>
    <property type="molecule type" value="Genomic_DNA"/>
</dbReference>
<sequence length="385" mass="42616">MSVKRKNPYEDEGQLKSGESGDLHWIPAGRQFRFEDLVFWQGKESGKKFQDVAEHIDTVVLGPHASAAFPEELKPFISTSLSRRKQYDFSDVITGPVGRAWAAADSKVVFVENPHSRVVVDPNREHGIEPEAPLRQCFARLRQDRGASLAGVDQVRPVTFSGEDVLLEPTEADWPKLTAALKTSAAQGPLAYEAARDQVMELVRAARVGRPLTVIGFHDTNNWKMRADGALVVERPEKDRMPPFCNFGNQGDVVGDAIEGTTPLMPGPDLRCIARAWAEAFDQAGEQDFMKPKGFAYMEPVSFNRPYPGGHEVRDWAKRLPSCKANRNAVFQVEFARSFLLGPKAAQELREPGTSWPAVDEAHVAWIANKLKEAGDKLRAAGCPS</sequence>
<reference evidence="2" key="1">
    <citation type="submission" date="2021-02" db="EMBL/GenBank/DDBJ databases">
        <authorList>
            <person name="Dougan E. K."/>
            <person name="Rhodes N."/>
            <person name="Thang M."/>
            <person name="Chan C."/>
        </authorList>
    </citation>
    <scope>NUCLEOTIDE SEQUENCE</scope>
</reference>
<evidence type="ECO:0000313" key="3">
    <source>
        <dbReference type="Proteomes" id="UP000604046"/>
    </source>
</evidence>